<dbReference type="GO" id="GO:0016301">
    <property type="term" value="F:kinase activity"/>
    <property type="evidence" value="ECO:0007669"/>
    <property type="project" value="UniProtKB-KW"/>
</dbReference>
<keyword evidence="1" id="KW-0808">Transferase</keyword>
<evidence type="ECO:0000313" key="2">
    <source>
        <dbReference type="Proteomes" id="UP000254792"/>
    </source>
</evidence>
<proteinExistence type="predicted"/>
<keyword evidence="1" id="KW-0418">Kinase</keyword>
<protein>
    <submittedName>
        <fullName evidence="1">N-acetylmannosamine kinase</fullName>
    </submittedName>
</protein>
<organism evidence="1 2">
    <name type="scientific">Spiroplasma alleghenense</name>
    <dbReference type="NCBI Taxonomy" id="216931"/>
    <lineage>
        <taxon>Bacteria</taxon>
        <taxon>Bacillati</taxon>
        <taxon>Mycoplasmatota</taxon>
        <taxon>Mollicutes</taxon>
        <taxon>Entomoplasmatales</taxon>
        <taxon>Spiroplasmataceae</taxon>
        <taxon>Spiroplasma</taxon>
    </lineage>
</organism>
<dbReference type="OrthoDB" id="389387at2"/>
<dbReference type="EMBL" id="CP031376">
    <property type="protein sequence ID" value="AXK51079.1"/>
    <property type="molecule type" value="Genomic_DNA"/>
</dbReference>
<sequence>MSKDVKVVKINRQNANESFNKKYFNPLESVWYEDDFTEEFKDGVADLDQTIANFESPNPTKKPLNANAHFFQNNFQNIEENIFSKETNHNTELSEQNSQYSNNKANYFDPIHNTSLNVLGPEEIANTKTDLPKSIIELREKSFLEEMKKKKLSNQEQDFYQKIKINSEVKNKNNIQEVDFKKPFTTVIEEYDVATKVFDNGLKHVINSKSVESVSLENQSAKSEVIRENEIKNNFANSQLNTNELVVEKTTNNQGDIKSFKIQKSFKDGEKIFNNNSSSFNKDKLNSDHKNSEKFYANVKEQILEPIFHGFERVDKNDRPEFKNDAETLFNNKEIESIFEQNGKAPEVVNERFVGSKVKNDEDAINPYILPRSSSKKHYNFELNGIFVKPEKMLQSEEFKRQVIIPTRKNSVSEQEEKVYVHYNPHASEKNPAKKVLNNILIDKITNKEKTRELKINQPIINNFDQTQIIQNDDFNKAVSERKGLPTEELSFINHDSNSTTEILKSFGESLQKKSIVTDEYTSENFDDFENWFKKTRNAKKIKKIAEREHKVSQKIKK</sequence>
<dbReference type="Proteomes" id="UP000254792">
    <property type="component" value="Chromosome"/>
</dbReference>
<evidence type="ECO:0000313" key="1">
    <source>
        <dbReference type="EMBL" id="AXK51079.1"/>
    </source>
</evidence>
<keyword evidence="2" id="KW-1185">Reference proteome</keyword>
<gene>
    <name evidence="1" type="ORF">SALLE_v1c04050</name>
</gene>
<reference evidence="1 2" key="1">
    <citation type="submission" date="2018-07" db="EMBL/GenBank/DDBJ databases">
        <title>Complete genome sequence of Spiroplasma alleghenense PLHS-1 (ATCC 51752).</title>
        <authorList>
            <person name="Chou L."/>
            <person name="Lee T.-Y."/>
            <person name="Tsai Y.-M."/>
            <person name="Kuo C.-H."/>
        </authorList>
    </citation>
    <scope>NUCLEOTIDE SEQUENCE [LARGE SCALE GENOMIC DNA]</scope>
    <source>
        <strain evidence="1 2">PLHS-1</strain>
    </source>
</reference>
<name>A0A345Z3A0_9MOLU</name>
<dbReference type="AlphaFoldDB" id="A0A345Z3A0"/>
<dbReference type="KEGG" id="salx:SALLE_v1c04050"/>
<dbReference type="RefSeq" id="WP_115557990.1">
    <property type="nucleotide sequence ID" value="NZ_CP031376.1"/>
</dbReference>
<accession>A0A345Z3A0</accession>